<sequence length="176" mass="19530">MTPHLPATQDVSLPALRPLPHGQEQDFPGYGYDDGAFWEPFGELSEPEMRFPDASWLPFGPPLALNPSLNLDAFADAPSQAEPVTPAYWPALESSLTDMPLLRRGEPLSFSLQLPQLGSVDVRMVTLPASGWDVSLRFGKSAYEQLKSQRDACRRSLADTLCAPVRLQFESREDEE</sequence>
<dbReference type="KEGG" id="dfn:CVE23_12280"/>
<gene>
    <name evidence="2" type="ORF">CVE23_12280</name>
</gene>
<dbReference type="GeneID" id="66565108"/>
<evidence type="ECO:0000256" key="1">
    <source>
        <dbReference type="SAM" id="MobiDB-lite"/>
    </source>
</evidence>
<feature type="region of interest" description="Disordered" evidence="1">
    <location>
        <begin position="1"/>
        <end position="25"/>
    </location>
</feature>
<accession>A0A2K8QMG0</accession>
<name>A0A2K8QMG0_9GAMM</name>
<evidence type="ECO:0000313" key="2">
    <source>
        <dbReference type="EMBL" id="ATZ94686.1"/>
    </source>
</evidence>
<dbReference type="CDD" id="cd17468">
    <property type="entry name" value="T3SS_HrpP_C"/>
    <property type="match status" value="1"/>
</dbReference>
<dbReference type="InterPro" id="IPR049757">
    <property type="entry name" value="T3SS_HrpP-like_C"/>
</dbReference>
<organism evidence="2 3">
    <name type="scientific">Dickeya fangzhongdai</name>
    <dbReference type="NCBI Taxonomy" id="1778540"/>
    <lineage>
        <taxon>Bacteria</taxon>
        <taxon>Pseudomonadati</taxon>
        <taxon>Pseudomonadota</taxon>
        <taxon>Gammaproteobacteria</taxon>
        <taxon>Enterobacterales</taxon>
        <taxon>Pectobacteriaceae</taxon>
        <taxon>Dickeya</taxon>
    </lineage>
</organism>
<proteinExistence type="predicted"/>
<reference evidence="3" key="1">
    <citation type="journal article" date="2018" name="Genome Announc.">
        <title>Complete genome sequence of a Dickeya fangzhongdai type strain causing bleeding canker of pear tree trunks.</title>
        <authorList>
            <person name="Zhao Y."/>
            <person name="Tian Y."/>
            <person name="Li X."/>
            <person name="Hu B."/>
        </authorList>
    </citation>
    <scope>NUCLEOTIDE SEQUENCE [LARGE SCALE GENOMIC DNA]</scope>
    <source>
        <strain evidence="3">DSM 101947</strain>
    </source>
</reference>
<dbReference type="AlphaFoldDB" id="A0A2K8QMG0"/>
<dbReference type="RefSeq" id="WP_100849630.1">
    <property type="nucleotide sequence ID" value="NZ_BMJF01000002.1"/>
</dbReference>
<evidence type="ECO:0000313" key="3">
    <source>
        <dbReference type="Proteomes" id="UP000231901"/>
    </source>
</evidence>
<protein>
    <submittedName>
        <fullName evidence="2">Type III secretion protein HrpP</fullName>
    </submittedName>
</protein>
<keyword evidence="3" id="KW-1185">Reference proteome</keyword>
<dbReference type="EMBL" id="CP025003">
    <property type="protein sequence ID" value="ATZ94686.1"/>
    <property type="molecule type" value="Genomic_DNA"/>
</dbReference>
<dbReference type="Proteomes" id="UP000231901">
    <property type="component" value="Chromosome"/>
</dbReference>